<protein>
    <submittedName>
        <fullName evidence="2">Uncharacterized protein</fullName>
    </submittedName>
</protein>
<sequence length="77" mass="8527">MTDNGRQKGRTSNTKSSSYDTNSASKRPLIHFLRVAEFNNLIALSDAQYVAPRVQLDRGAAKVQLTATMPRTPELYG</sequence>
<keyword evidence="3" id="KW-1185">Reference proteome</keyword>
<organism evidence="2 3">
    <name type="scientific">Amycolatopsis camponoti</name>
    <dbReference type="NCBI Taxonomy" id="2606593"/>
    <lineage>
        <taxon>Bacteria</taxon>
        <taxon>Bacillati</taxon>
        <taxon>Actinomycetota</taxon>
        <taxon>Actinomycetes</taxon>
        <taxon>Pseudonocardiales</taxon>
        <taxon>Pseudonocardiaceae</taxon>
        <taxon>Amycolatopsis</taxon>
    </lineage>
</organism>
<proteinExistence type="predicted"/>
<feature type="region of interest" description="Disordered" evidence="1">
    <location>
        <begin position="1"/>
        <end position="23"/>
    </location>
</feature>
<evidence type="ECO:0000256" key="1">
    <source>
        <dbReference type="SAM" id="MobiDB-lite"/>
    </source>
</evidence>
<evidence type="ECO:0000313" key="2">
    <source>
        <dbReference type="EMBL" id="VVJ15466.1"/>
    </source>
</evidence>
<accession>A0A6I8LIJ0</accession>
<reference evidence="2 3" key="1">
    <citation type="submission" date="2019-09" db="EMBL/GenBank/DDBJ databases">
        <authorList>
            <person name="Leyn A S."/>
        </authorList>
    </citation>
    <scope>NUCLEOTIDE SEQUENCE [LARGE SCALE GENOMIC DNA]</scope>
    <source>
        <strain evidence="2">AA231_1</strain>
    </source>
</reference>
<dbReference type="AlphaFoldDB" id="A0A6I8LIJ0"/>
<dbReference type="EMBL" id="CABVGP010000001">
    <property type="protein sequence ID" value="VVJ15466.1"/>
    <property type="molecule type" value="Genomic_DNA"/>
</dbReference>
<evidence type="ECO:0000313" key="3">
    <source>
        <dbReference type="Proteomes" id="UP000399805"/>
    </source>
</evidence>
<gene>
    <name evidence="2" type="ORF">AA23TX_00487</name>
</gene>
<dbReference type="Proteomes" id="UP000399805">
    <property type="component" value="Unassembled WGS sequence"/>
</dbReference>
<name>A0A6I8LIJ0_9PSEU</name>